<dbReference type="OrthoDB" id="10278918at2759"/>
<organism evidence="1 2">
    <name type="scientific">Symbiodinium pilosum</name>
    <name type="common">Dinoflagellate</name>
    <dbReference type="NCBI Taxonomy" id="2952"/>
    <lineage>
        <taxon>Eukaryota</taxon>
        <taxon>Sar</taxon>
        <taxon>Alveolata</taxon>
        <taxon>Dinophyceae</taxon>
        <taxon>Suessiales</taxon>
        <taxon>Symbiodiniaceae</taxon>
        <taxon>Symbiodinium</taxon>
    </lineage>
</organism>
<sequence length="72" mass="7706">MLRCGRAGRPSPDMTITSLTSATQKALLEADSKDAELGKTLNGLVAVDEVAPERRINPGTWISEPPETTNLL</sequence>
<name>A0A812VK23_SYMPI</name>
<protein>
    <submittedName>
        <fullName evidence="1">Uncharacterized protein</fullName>
    </submittedName>
</protein>
<accession>A0A812VK23</accession>
<proteinExistence type="predicted"/>
<feature type="non-terminal residue" evidence="1">
    <location>
        <position position="1"/>
    </location>
</feature>
<evidence type="ECO:0000313" key="1">
    <source>
        <dbReference type="EMBL" id="CAE7625879.1"/>
    </source>
</evidence>
<dbReference type="EMBL" id="CAJNIZ010042571">
    <property type="protein sequence ID" value="CAE7625879.1"/>
    <property type="molecule type" value="Genomic_DNA"/>
</dbReference>
<comment type="caution">
    <text evidence="1">The sequence shown here is derived from an EMBL/GenBank/DDBJ whole genome shotgun (WGS) entry which is preliminary data.</text>
</comment>
<dbReference type="AlphaFoldDB" id="A0A812VK23"/>
<keyword evidence="2" id="KW-1185">Reference proteome</keyword>
<evidence type="ECO:0000313" key="2">
    <source>
        <dbReference type="Proteomes" id="UP000649617"/>
    </source>
</evidence>
<gene>
    <name evidence="1" type="ORF">SPIL2461_LOCUS16401</name>
</gene>
<dbReference type="Proteomes" id="UP000649617">
    <property type="component" value="Unassembled WGS sequence"/>
</dbReference>
<reference evidence="1" key="1">
    <citation type="submission" date="2021-02" db="EMBL/GenBank/DDBJ databases">
        <authorList>
            <person name="Dougan E. K."/>
            <person name="Rhodes N."/>
            <person name="Thang M."/>
            <person name="Chan C."/>
        </authorList>
    </citation>
    <scope>NUCLEOTIDE SEQUENCE</scope>
</reference>